<feature type="transmembrane region" description="Helical" evidence="7">
    <location>
        <begin position="330"/>
        <end position="350"/>
    </location>
</feature>
<dbReference type="EMBL" id="WUWG01000001">
    <property type="protein sequence ID" value="MXU64946.1"/>
    <property type="molecule type" value="Genomic_DNA"/>
</dbReference>
<dbReference type="AlphaFoldDB" id="A0A6B0TM18"/>
<dbReference type="Gene3D" id="1.10.3720.10">
    <property type="entry name" value="MetI-like"/>
    <property type="match status" value="2"/>
</dbReference>
<feature type="transmembrane region" description="Helical" evidence="7">
    <location>
        <begin position="362"/>
        <end position="387"/>
    </location>
</feature>
<evidence type="ECO:0000256" key="2">
    <source>
        <dbReference type="ARBA" id="ARBA00022448"/>
    </source>
</evidence>
<keyword evidence="4 7" id="KW-0812">Transmembrane</keyword>
<name>A0A6B0TM18_9RHOB</name>
<dbReference type="PANTHER" id="PTHR30183:SF9">
    <property type="entry name" value="THIAMINE TRANSPORT SYSTEM PERMEASE PROTEIN THIP"/>
    <property type="match status" value="1"/>
</dbReference>
<comment type="similarity">
    <text evidence="7">Belongs to the binding-protein-dependent transport system permease family.</text>
</comment>
<feature type="transmembrane region" description="Helical" evidence="7">
    <location>
        <begin position="499"/>
        <end position="518"/>
    </location>
</feature>
<feature type="transmembrane region" description="Helical" evidence="7">
    <location>
        <begin position="235"/>
        <end position="257"/>
    </location>
</feature>
<evidence type="ECO:0000256" key="5">
    <source>
        <dbReference type="ARBA" id="ARBA00022989"/>
    </source>
</evidence>
<feature type="transmembrane region" description="Helical" evidence="7">
    <location>
        <begin position="194"/>
        <end position="215"/>
    </location>
</feature>
<evidence type="ECO:0000256" key="1">
    <source>
        <dbReference type="ARBA" id="ARBA00004651"/>
    </source>
</evidence>
<keyword evidence="3" id="KW-1003">Cell membrane</keyword>
<proteinExistence type="inferred from homology"/>
<evidence type="ECO:0000313" key="10">
    <source>
        <dbReference type="Proteomes" id="UP000436016"/>
    </source>
</evidence>
<feature type="domain" description="ABC transmembrane type-1" evidence="8">
    <location>
        <begin position="52"/>
        <end position="256"/>
    </location>
</feature>
<organism evidence="9 10">
    <name type="scientific">Oceanomicrobium pacificus</name>
    <dbReference type="NCBI Taxonomy" id="2692916"/>
    <lineage>
        <taxon>Bacteria</taxon>
        <taxon>Pseudomonadati</taxon>
        <taxon>Pseudomonadota</taxon>
        <taxon>Alphaproteobacteria</taxon>
        <taxon>Rhodobacterales</taxon>
        <taxon>Paracoccaceae</taxon>
        <taxon>Oceanomicrobium</taxon>
    </lineage>
</organism>
<comment type="caution">
    <text evidence="9">The sequence shown here is derived from an EMBL/GenBank/DDBJ whole genome shotgun (WGS) entry which is preliminary data.</text>
</comment>
<keyword evidence="2 7" id="KW-0813">Transport</keyword>
<dbReference type="Proteomes" id="UP000436016">
    <property type="component" value="Unassembled WGS sequence"/>
</dbReference>
<dbReference type="SUPFAM" id="SSF161098">
    <property type="entry name" value="MetI-like"/>
    <property type="match status" value="2"/>
</dbReference>
<reference evidence="9 10" key="1">
    <citation type="submission" date="2019-12" db="EMBL/GenBank/DDBJ databases">
        <title>Strain KN286 was isolated from seawater, which was collected from Caroline Seamount in the tropical western Pacific.</title>
        <authorList>
            <person name="Wang Q."/>
        </authorList>
    </citation>
    <scope>NUCLEOTIDE SEQUENCE [LARGE SCALE GENOMIC DNA]</scope>
    <source>
        <strain evidence="9 10">KN286</strain>
    </source>
</reference>
<evidence type="ECO:0000256" key="6">
    <source>
        <dbReference type="ARBA" id="ARBA00023136"/>
    </source>
</evidence>
<evidence type="ECO:0000256" key="3">
    <source>
        <dbReference type="ARBA" id="ARBA00022475"/>
    </source>
</evidence>
<dbReference type="RefSeq" id="WP_160852779.1">
    <property type="nucleotide sequence ID" value="NZ_WUWG01000001.1"/>
</dbReference>
<dbReference type="PROSITE" id="PS50928">
    <property type="entry name" value="ABC_TM1"/>
    <property type="match status" value="2"/>
</dbReference>
<dbReference type="Pfam" id="PF00528">
    <property type="entry name" value="BPD_transp_1"/>
    <property type="match status" value="1"/>
</dbReference>
<feature type="transmembrane region" description="Helical" evidence="7">
    <location>
        <begin position="87"/>
        <end position="111"/>
    </location>
</feature>
<accession>A0A6B0TM18</accession>
<protein>
    <submittedName>
        <fullName evidence="9">ABC transporter permease subunit</fullName>
    </submittedName>
</protein>
<feature type="transmembrane region" description="Helical" evidence="7">
    <location>
        <begin position="393"/>
        <end position="414"/>
    </location>
</feature>
<evidence type="ECO:0000259" key="8">
    <source>
        <dbReference type="PROSITE" id="PS50928"/>
    </source>
</evidence>
<sequence>MARGAEPVSLVPRLAGGAALLVLAALTLGAILLLGAQADTGWRLDPADWAALRFTLWQSFLSATLSCLLAVPLARALFRRRFPGHRLYVAFLGAPFILPAIVAVLGLLAVWGRSGLLSDLIAPLGFGPLDIYGLRGVVLAHLFFNLPLVTRILLQGWVGIPREHFRLARQLGFTPRDQFRHLEAPMLRRSLSGAFLLVFLLCMTSFAVALTLGGGPKATTIELAIYQALRFEFDLGHAAFLALIQFTLCALAALLALGVGRGVLDLKGAVAVGRPTLADGRVARAADRAVLALGGLFLLLPLGMIGVRGLPELVVGLPAQVWPAALRSVLVALASAFLCLMMALALSAFIDTLRGRRAGLALAGDVVGVLTLAASPFVIGTALFIAINPFADPFALALPVTALVNAAMSLPFALRVISPAWTEITRAYGGLSESVGLRGWQRVRLLYWPLLRRPAGFATGLSAALSMGDLGVIALFATPDRGTLPLVMHQLMGAYRSDAAAGVALLLLALSAALFWIFDRGGRIDTRL</sequence>
<dbReference type="InterPro" id="IPR035906">
    <property type="entry name" value="MetI-like_sf"/>
</dbReference>
<evidence type="ECO:0000256" key="7">
    <source>
        <dbReference type="RuleBase" id="RU363032"/>
    </source>
</evidence>
<dbReference type="PANTHER" id="PTHR30183">
    <property type="entry name" value="MOLYBDENUM TRANSPORT SYSTEM PERMEASE PROTEIN MODB"/>
    <property type="match status" value="1"/>
</dbReference>
<keyword evidence="6 7" id="KW-0472">Membrane</keyword>
<gene>
    <name evidence="9" type="ORF">GSH16_05775</name>
</gene>
<dbReference type="GO" id="GO:0005886">
    <property type="term" value="C:plasma membrane"/>
    <property type="evidence" value="ECO:0007669"/>
    <property type="project" value="UniProtKB-SubCell"/>
</dbReference>
<evidence type="ECO:0000313" key="9">
    <source>
        <dbReference type="EMBL" id="MXU64946.1"/>
    </source>
</evidence>
<dbReference type="GO" id="GO:0055085">
    <property type="term" value="P:transmembrane transport"/>
    <property type="evidence" value="ECO:0007669"/>
    <property type="project" value="InterPro"/>
</dbReference>
<keyword evidence="5 7" id="KW-1133">Transmembrane helix</keyword>
<evidence type="ECO:0000256" key="4">
    <source>
        <dbReference type="ARBA" id="ARBA00022692"/>
    </source>
</evidence>
<feature type="transmembrane region" description="Helical" evidence="7">
    <location>
        <begin position="54"/>
        <end position="75"/>
    </location>
</feature>
<keyword evidence="10" id="KW-1185">Reference proteome</keyword>
<dbReference type="CDD" id="cd06261">
    <property type="entry name" value="TM_PBP2"/>
    <property type="match status" value="2"/>
</dbReference>
<feature type="transmembrane region" description="Helical" evidence="7">
    <location>
        <begin position="289"/>
        <end position="310"/>
    </location>
</feature>
<feature type="transmembrane region" description="Helical" evidence="7">
    <location>
        <begin position="131"/>
        <end position="154"/>
    </location>
</feature>
<feature type="domain" description="ABC transmembrane type-1" evidence="8">
    <location>
        <begin position="325"/>
        <end position="518"/>
    </location>
</feature>
<comment type="subcellular location">
    <subcellularLocation>
        <location evidence="1 7">Cell membrane</location>
        <topology evidence="1 7">Multi-pass membrane protein</topology>
    </subcellularLocation>
</comment>
<dbReference type="InterPro" id="IPR000515">
    <property type="entry name" value="MetI-like"/>
</dbReference>
<feature type="transmembrane region" description="Helical" evidence="7">
    <location>
        <begin position="455"/>
        <end position="479"/>
    </location>
</feature>